<proteinExistence type="predicted"/>
<dbReference type="SUPFAM" id="SSF52075">
    <property type="entry name" value="Outer arm dynein light chain 1"/>
    <property type="match status" value="1"/>
</dbReference>
<evidence type="ECO:0000256" key="1">
    <source>
        <dbReference type="ARBA" id="ARBA00022614"/>
    </source>
</evidence>
<dbReference type="PANTHER" id="PTHR48051:SF1">
    <property type="entry name" value="RAS SUPPRESSOR PROTEIN 1"/>
    <property type="match status" value="1"/>
</dbReference>
<reference evidence="5" key="1">
    <citation type="submission" date="2012-06" db="EMBL/GenBank/DDBJ databases">
        <title>The genome sequence of Coniosporium apollinis CBS 100218.</title>
        <authorList>
            <consortium name="The Broad Institute Genome Sequencing Platform"/>
            <person name="Cuomo C."/>
            <person name="Gorbushina A."/>
            <person name="Noack S."/>
            <person name="Walker B."/>
            <person name="Young S.K."/>
            <person name="Zeng Q."/>
            <person name="Gargeya S."/>
            <person name="Fitzgerald M."/>
            <person name="Haas B."/>
            <person name="Abouelleil A."/>
            <person name="Alvarado L."/>
            <person name="Arachchi H.M."/>
            <person name="Berlin A.M."/>
            <person name="Chapman S.B."/>
            <person name="Goldberg J."/>
            <person name="Griggs A."/>
            <person name="Gujja S."/>
            <person name="Hansen M."/>
            <person name="Howarth C."/>
            <person name="Imamovic A."/>
            <person name="Larimer J."/>
            <person name="McCowan C."/>
            <person name="Montmayeur A."/>
            <person name="Murphy C."/>
            <person name="Neiman D."/>
            <person name="Pearson M."/>
            <person name="Priest M."/>
            <person name="Roberts A."/>
            <person name="Saif S."/>
            <person name="Shea T."/>
            <person name="Sisk P."/>
            <person name="Sykes S."/>
            <person name="Wortman J."/>
            <person name="Nusbaum C."/>
            <person name="Birren B."/>
        </authorList>
    </citation>
    <scope>NUCLEOTIDE SEQUENCE [LARGE SCALE GENOMIC DNA]</scope>
    <source>
        <strain evidence="5">CBS 100218</strain>
    </source>
</reference>
<evidence type="ECO:0000256" key="3">
    <source>
        <dbReference type="SAM" id="MobiDB-lite"/>
    </source>
</evidence>
<dbReference type="InterPro" id="IPR001611">
    <property type="entry name" value="Leu-rich_rpt"/>
</dbReference>
<dbReference type="InterPro" id="IPR032675">
    <property type="entry name" value="LRR_dom_sf"/>
</dbReference>
<keyword evidence="2" id="KW-0677">Repeat</keyword>
<dbReference type="HOGENOM" id="CLU_027499_1_0_1"/>
<evidence type="ECO:0000313" key="5">
    <source>
        <dbReference type="Proteomes" id="UP000016924"/>
    </source>
</evidence>
<protein>
    <submittedName>
        <fullName evidence="4">Uncharacterized protein</fullName>
    </submittedName>
</protein>
<dbReference type="Pfam" id="PF13855">
    <property type="entry name" value="LRR_8"/>
    <property type="match status" value="1"/>
</dbReference>
<dbReference type="RefSeq" id="XP_007781071.1">
    <property type="nucleotide sequence ID" value="XM_007782881.1"/>
</dbReference>
<sequence length="562" mass="62276">MDSRSPSPDLPSSPPALPSTFPRRKRARIDYCYDENTSSDPPVFSSDDGPEASIDNYVTPRKKKQYRGTWWDHQPVAEASNNTAAKVDLTRNVDSGVWMGSDGTDDSAASATRSSFGADTTMSEVADLPDEVGRVGCRAIAMLSPTASKLGAVTEGLARQIIEQCLDDGKEMVDLSDLSLTAISDATLRPLRALIRAPRAADAVLDSRRSSRSDSDLYAPFTPSLQLFLSRNSLRSLPRELWNLQTLTVLSLRNNALTEIPSAIANLRNLKELNLAGNRLRWLPWELLGLVASRGPLQRLTVLPNPFVQGTRFHGELAQQGHWRFPANPQKMEAVAAQLRLKLQHTNSPGSQEQFEWLLKLHEVYAERMREIGDSNREDNWFAPKIGVDYPLNLWKEDPVHLASTPVTFFTFDGRLERHSPPPPSTTPEDIRFLPSATRHTSTAAPQSVAHASRAPSLFELSLRTITSMPFSAPLSLLPLLPPDAPDSVVRALHTVDEAKQDNGKKCSVCGKGYVIHRTEWIEWWHCVPDSLVTGLDAIGVPFLRRGCGVKCSPYEGKLWDH</sequence>
<organism evidence="4 5">
    <name type="scientific">Coniosporium apollinis (strain CBS 100218)</name>
    <name type="common">Rock-inhabiting black yeast</name>
    <dbReference type="NCBI Taxonomy" id="1168221"/>
    <lineage>
        <taxon>Eukaryota</taxon>
        <taxon>Fungi</taxon>
        <taxon>Dikarya</taxon>
        <taxon>Ascomycota</taxon>
        <taxon>Pezizomycotina</taxon>
        <taxon>Dothideomycetes</taxon>
        <taxon>Dothideomycetes incertae sedis</taxon>
        <taxon>Coniosporium</taxon>
    </lineage>
</organism>
<dbReference type="eggNOG" id="ENOG502SCN3">
    <property type="taxonomic scope" value="Eukaryota"/>
</dbReference>
<name>R7YVC0_CONA1</name>
<dbReference type="InterPro" id="IPR003591">
    <property type="entry name" value="Leu-rich_rpt_typical-subtyp"/>
</dbReference>
<dbReference type="PROSITE" id="PS51450">
    <property type="entry name" value="LRR"/>
    <property type="match status" value="1"/>
</dbReference>
<accession>R7YVC0</accession>
<dbReference type="OrthoDB" id="1517790at2759"/>
<dbReference type="AlphaFoldDB" id="R7YVC0"/>
<feature type="compositionally biased region" description="Pro residues" evidence="3">
    <location>
        <begin position="8"/>
        <end position="17"/>
    </location>
</feature>
<evidence type="ECO:0000256" key="2">
    <source>
        <dbReference type="ARBA" id="ARBA00022737"/>
    </source>
</evidence>
<dbReference type="EMBL" id="JH767576">
    <property type="protein sequence ID" value="EON65754.1"/>
    <property type="molecule type" value="Genomic_DNA"/>
</dbReference>
<keyword evidence="1" id="KW-0433">Leucine-rich repeat</keyword>
<dbReference type="GO" id="GO:0005737">
    <property type="term" value="C:cytoplasm"/>
    <property type="evidence" value="ECO:0007669"/>
    <property type="project" value="TreeGrafter"/>
</dbReference>
<dbReference type="Proteomes" id="UP000016924">
    <property type="component" value="Unassembled WGS sequence"/>
</dbReference>
<dbReference type="InterPro" id="IPR050216">
    <property type="entry name" value="LRR_domain-containing"/>
</dbReference>
<dbReference type="PANTHER" id="PTHR48051">
    <property type="match status" value="1"/>
</dbReference>
<feature type="region of interest" description="Disordered" evidence="3">
    <location>
        <begin position="1"/>
        <end position="57"/>
    </location>
</feature>
<dbReference type="STRING" id="1168221.R7YVC0"/>
<dbReference type="Gene3D" id="3.80.10.10">
    <property type="entry name" value="Ribonuclease Inhibitor"/>
    <property type="match status" value="1"/>
</dbReference>
<evidence type="ECO:0000313" key="4">
    <source>
        <dbReference type="EMBL" id="EON65754.1"/>
    </source>
</evidence>
<gene>
    <name evidence="4" type="ORF">W97_04993</name>
</gene>
<dbReference type="GeneID" id="19902304"/>
<dbReference type="SMART" id="SM00369">
    <property type="entry name" value="LRR_TYP"/>
    <property type="match status" value="2"/>
</dbReference>
<dbReference type="OMA" id="RYLPWEL"/>
<keyword evidence="5" id="KW-1185">Reference proteome</keyword>